<organism evidence="2 3">
    <name type="scientific">Prorocentrum cordatum</name>
    <dbReference type="NCBI Taxonomy" id="2364126"/>
    <lineage>
        <taxon>Eukaryota</taxon>
        <taxon>Sar</taxon>
        <taxon>Alveolata</taxon>
        <taxon>Dinophyceae</taxon>
        <taxon>Prorocentrales</taxon>
        <taxon>Prorocentraceae</taxon>
        <taxon>Prorocentrum</taxon>
    </lineage>
</organism>
<gene>
    <name evidence="2" type="ORF">PCOR1329_LOCUS62618</name>
</gene>
<evidence type="ECO:0008006" key="4">
    <source>
        <dbReference type="Google" id="ProtNLM"/>
    </source>
</evidence>
<name>A0ABN9VZG0_9DINO</name>
<comment type="caution">
    <text evidence="2">The sequence shown here is derived from an EMBL/GenBank/DDBJ whole genome shotgun (WGS) entry which is preliminary data.</text>
</comment>
<sequence>MEPRAGVEPRAGGAQGAAPMAVDSGPGPADRAGAREDTDDEWEPKVGPGVILRPHLLRWSPAEGSEKTSRAEAVAQLGADPLHDPSADDDDQRWVIERLMQPDLSNVRTTAAVLNCPGCFTPVCYQCQEHERFARQWRAIEVRNCTVDTSARLSLSRDDPVKYSAVRCETCQADVGLMDEDGVYHLFHVIESIA</sequence>
<accession>A0ABN9VZG0</accession>
<reference evidence="2" key="1">
    <citation type="submission" date="2023-10" db="EMBL/GenBank/DDBJ databases">
        <authorList>
            <person name="Chen Y."/>
            <person name="Shah S."/>
            <person name="Dougan E. K."/>
            <person name="Thang M."/>
            <person name="Chan C."/>
        </authorList>
    </citation>
    <scope>NUCLEOTIDE SEQUENCE [LARGE SCALE GENOMIC DNA]</scope>
</reference>
<keyword evidence="3" id="KW-1185">Reference proteome</keyword>
<dbReference type="EMBL" id="CAUYUJ010017916">
    <property type="protein sequence ID" value="CAK0879085.1"/>
    <property type="molecule type" value="Genomic_DNA"/>
</dbReference>
<protein>
    <recommendedName>
        <fullName evidence="4">E2F-associated phosphoprotein</fullName>
    </recommendedName>
</protein>
<feature type="region of interest" description="Disordered" evidence="1">
    <location>
        <begin position="1"/>
        <end position="47"/>
    </location>
</feature>
<dbReference type="Pfam" id="PF10238">
    <property type="entry name" value="Eapp_C"/>
    <property type="match status" value="2"/>
</dbReference>
<dbReference type="PANTHER" id="PTHR15967">
    <property type="entry name" value="E2F-ASSOCIATED PHOSPHOPROTEIN"/>
    <property type="match status" value="1"/>
</dbReference>
<dbReference type="PANTHER" id="PTHR15967:SF0">
    <property type="entry name" value="E2F-ASSOCIATED PHOSPHOPROTEIN"/>
    <property type="match status" value="1"/>
</dbReference>
<evidence type="ECO:0000313" key="2">
    <source>
        <dbReference type="EMBL" id="CAK0879085.1"/>
    </source>
</evidence>
<proteinExistence type="predicted"/>
<evidence type="ECO:0000313" key="3">
    <source>
        <dbReference type="Proteomes" id="UP001189429"/>
    </source>
</evidence>
<dbReference type="Proteomes" id="UP001189429">
    <property type="component" value="Unassembled WGS sequence"/>
</dbReference>
<dbReference type="InterPro" id="IPR019370">
    <property type="entry name" value="E2F-assoc_phosphoprotein"/>
</dbReference>
<evidence type="ECO:0000256" key="1">
    <source>
        <dbReference type="SAM" id="MobiDB-lite"/>
    </source>
</evidence>